<dbReference type="Gene3D" id="3.30.70.1290">
    <property type="entry name" value="Transposase IS200-like"/>
    <property type="match status" value="1"/>
</dbReference>
<comment type="caution">
    <text evidence="2">The sequence shown here is derived from an EMBL/GenBank/DDBJ whole genome shotgun (WGS) entry which is preliminary data.</text>
</comment>
<dbReference type="PANTHER" id="PTHR34322:SF2">
    <property type="entry name" value="TRANSPOSASE IS200-LIKE DOMAIN-CONTAINING PROTEIN"/>
    <property type="match status" value="1"/>
</dbReference>
<evidence type="ECO:0000259" key="1">
    <source>
        <dbReference type="SMART" id="SM01321"/>
    </source>
</evidence>
<dbReference type="PANTHER" id="PTHR34322">
    <property type="entry name" value="TRANSPOSASE, Y1_TNP DOMAIN-CONTAINING"/>
    <property type="match status" value="1"/>
</dbReference>
<dbReference type="GO" id="GO:0003677">
    <property type="term" value="F:DNA binding"/>
    <property type="evidence" value="ECO:0007669"/>
    <property type="project" value="InterPro"/>
</dbReference>
<gene>
    <name evidence="2" type="ORF">A2954_03690</name>
</gene>
<reference evidence="2 3" key="1">
    <citation type="journal article" date="2016" name="Nat. Commun.">
        <title>Thousands of microbial genomes shed light on interconnected biogeochemical processes in an aquifer system.</title>
        <authorList>
            <person name="Anantharaman K."/>
            <person name="Brown C.T."/>
            <person name="Hug L.A."/>
            <person name="Sharon I."/>
            <person name="Castelle C.J."/>
            <person name="Probst A.J."/>
            <person name="Thomas B.C."/>
            <person name="Singh A."/>
            <person name="Wilkins M.J."/>
            <person name="Karaoz U."/>
            <person name="Brodie E.L."/>
            <person name="Williams K.H."/>
            <person name="Hubbard S.S."/>
            <person name="Banfield J.F."/>
        </authorList>
    </citation>
    <scope>NUCLEOTIDE SEQUENCE [LARGE SCALE GENOMIC DNA]</scope>
</reference>
<dbReference type="Pfam" id="PF01797">
    <property type="entry name" value="Y1_Tnp"/>
    <property type="match status" value="1"/>
</dbReference>
<accession>A0A1F7IEL6</accession>
<dbReference type="SUPFAM" id="SSF143422">
    <property type="entry name" value="Transposase IS200-like"/>
    <property type="match status" value="1"/>
</dbReference>
<dbReference type="STRING" id="1802056.A2954_03690"/>
<dbReference type="GO" id="GO:0006313">
    <property type="term" value="P:DNA transposition"/>
    <property type="evidence" value="ECO:0007669"/>
    <property type="project" value="InterPro"/>
</dbReference>
<dbReference type="InterPro" id="IPR036515">
    <property type="entry name" value="Transposase_17_sf"/>
</dbReference>
<evidence type="ECO:0000313" key="3">
    <source>
        <dbReference type="Proteomes" id="UP000177698"/>
    </source>
</evidence>
<feature type="domain" description="Transposase IS200-like" evidence="1">
    <location>
        <begin position="9"/>
        <end position="151"/>
    </location>
</feature>
<dbReference type="InterPro" id="IPR002686">
    <property type="entry name" value="Transposase_17"/>
</dbReference>
<dbReference type="AlphaFoldDB" id="A0A1F7IEL6"/>
<dbReference type="EMBL" id="MGAG01000009">
    <property type="protein sequence ID" value="OGK41792.1"/>
    <property type="molecule type" value="Genomic_DNA"/>
</dbReference>
<sequence length="225" mass="26842">MSTHRPILSTGEIYHLYNRSIGKEIIFADKIYLDKILETVNYYRYKQRISYSDFRYLTPILQQDYLKSVTKNPPLIEIYVFSFMPNHIHLLVKQLQYKGISLFISNIQNSFAKNFNLKNDRHGSLFDHNFKSKRITNNEEYIHVSRYIHLNHVTAGLIEFEQLLTYPWTSLPYYLGSRNPEGSDLVNTKPILDYFKTPDKYLKFLKNNVDYQRKLNKIKKLLLDS</sequence>
<organism evidence="2 3">
    <name type="scientific">Candidatus Roizmanbacteria bacterium RIFCSPLOWO2_01_FULL_37_12</name>
    <dbReference type="NCBI Taxonomy" id="1802056"/>
    <lineage>
        <taxon>Bacteria</taxon>
        <taxon>Candidatus Roizmaniibacteriota</taxon>
    </lineage>
</organism>
<protein>
    <recommendedName>
        <fullName evidence="1">Transposase IS200-like domain-containing protein</fullName>
    </recommendedName>
</protein>
<dbReference type="Proteomes" id="UP000177698">
    <property type="component" value="Unassembled WGS sequence"/>
</dbReference>
<dbReference type="SMART" id="SM01321">
    <property type="entry name" value="Y1_Tnp"/>
    <property type="match status" value="1"/>
</dbReference>
<dbReference type="GO" id="GO:0004803">
    <property type="term" value="F:transposase activity"/>
    <property type="evidence" value="ECO:0007669"/>
    <property type="project" value="InterPro"/>
</dbReference>
<evidence type="ECO:0000313" key="2">
    <source>
        <dbReference type="EMBL" id="OGK41792.1"/>
    </source>
</evidence>
<name>A0A1F7IEL6_9BACT</name>
<proteinExistence type="predicted"/>